<accession>A0A6V7Y971</accession>
<dbReference type="EMBL" id="CAJEWN010003630">
    <property type="protein sequence ID" value="CAD2208200.1"/>
    <property type="molecule type" value="Genomic_DNA"/>
</dbReference>
<organism evidence="1 2">
    <name type="scientific">Meloidogyne enterolobii</name>
    <name type="common">Root-knot nematode worm</name>
    <name type="synonym">Meloidogyne mayaguensis</name>
    <dbReference type="NCBI Taxonomy" id="390850"/>
    <lineage>
        <taxon>Eukaryota</taxon>
        <taxon>Metazoa</taxon>
        <taxon>Ecdysozoa</taxon>
        <taxon>Nematoda</taxon>
        <taxon>Chromadorea</taxon>
        <taxon>Rhabditida</taxon>
        <taxon>Tylenchina</taxon>
        <taxon>Tylenchomorpha</taxon>
        <taxon>Tylenchoidea</taxon>
        <taxon>Meloidogynidae</taxon>
        <taxon>Meloidogyninae</taxon>
        <taxon>Meloidogyne</taxon>
    </lineage>
</organism>
<dbReference type="AlphaFoldDB" id="A0A6V7Y971"/>
<reference evidence="1 2" key="1">
    <citation type="submission" date="2020-08" db="EMBL/GenBank/DDBJ databases">
        <authorList>
            <person name="Koutsovoulos G."/>
            <person name="Danchin GJ E."/>
        </authorList>
    </citation>
    <scope>NUCLEOTIDE SEQUENCE [LARGE SCALE GENOMIC DNA]</scope>
</reference>
<proteinExistence type="predicted"/>
<evidence type="ECO:0000313" key="1">
    <source>
        <dbReference type="EMBL" id="CAD2208200.1"/>
    </source>
</evidence>
<sequence length="347" mass="39740">MSCNKFVVIDQIPPIYQDSGTDLSQALSSYEVSTGKVLKNEGRSSDFVSPKIFCATRNNWLVLSIDSDLHVFDLSVGCVEFCLDSSKGRLNHSKGLKEKHSILTEEDGNVVELCFLPDRDVFMVLLSTGTILFMSPNNRYTHRQVFYTDRKFILFLSPFSTLWKGCSTCTVSTQNGYSTCILDRQKSVLHFISIPAFDYSIRDELEFRDNFSGVELVRSIEIAFQFKCHFLVSSTNNFVLFPRDPGMVTSLSIHLEEIKNYPEDVACFSSLFKIKQPVKIVKNFGCFVVALISNKLQFYNENYFLFYTLALQDEQIVNVLDFEFLDVENFSEFATDVKLLLKVFDEE</sequence>
<dbReference type="Proteomes" id="UP000580250">
    <property type="component" value="Unassembled WGS sequence"/>
</dbReference>
<comment type="caution">
    <text evidence="1">The sequence shown here is derived from an EMBL/GenBank/DDBJ whole genome shotgun (WGS) entry which is preliminary data.</text>
</comment>
<gene>
    <name evidence="1" type="ORF">MENT_LOCUS62213</name>
</gene>
<dbReference type="OrthoDB" id="5868545at2759"/>
<evidence type="ECO:0000313" key="2">
    <source>
        <dbReference type="Proteomes" id="UP000580250"/>
    </source>
</evidence>
<name>A0A6V7Y971_MELEN</name>
<protein>
    <submittedName>
        <fullName evidence="1">Uncharacterized protein</fullName>
    </submittedName>
</protein>